<dbReference type="EMBL" id="JBBPFD010000013">
    <property type="protein sequence ID" value="KAK7901961.1"/>
    <property type="molecule type" value="Genomic_DNA"/>
</dbReference>
<feature type="domain" description="DRBM" evidence="10">
    <location>
        <begin position="291"/>
        <end position="358"/>
    </location>
</feature>
<dbReference type="InterPro" id="IPR008271">
    <property type="entry name" value="Ser/Thr_kinase_AS"/>
</dbReference>
<organism evidence="11 12">
    <name type="scientific">Mugilogobius chulae</name>
    <name type="common">yellowstripe goby</name>
    <dbReference type="NCBI Taxonomy" id="88201"/>
    <lineage>
        <taxon>Eukaryota</taxon>
        <taxon>Metazoa</taxon>
        <taxon>Chordata</taxon>
        <taxon>Craniata</taxon>
        <taxon>Vertebrata</taxon>
        <taxon>Euteleostomi</taxon>
        <taxon>Actinopterygii</taxon>
        <taxon>Neopterygii</taxon>
        <taxon>Teleostei</taxon>
        <taxon>Neoteleostei</taxon>
        <taxon>Acanthomorphata</taxon>
        <taxon>Gobiaria</taxon>
        <taxon>Gobiiformes</taxon>
        <taxon>Gobioidei</taxon>
        <taxon>Gobiidae</taxon>
        <taxon>Gobionellinae</taxon>
        <taxon>Mugilogobius</taxon>
    </lineage>
</organism>
<evidence type="ECO:0000256" key="6">
    <source>
        <dbReference type="PROSITE-ProRule" id="PRU00266"/>
    </source>
</evidence>
<evidence type="ECO:0000256" key="3">
    <source>
        <dbReference type="ARBA" id="ARBA00022777"/>
    </source>
</evidence>
<evidence type="ECO:0000259" key="9">
    <source>
        <dbReference type="PROSITE" id="PS50011"/>
    </source>
</evidence>
<reference evidence="12" key="1">
    <citation type="submission" date="2024-04" db="EMBL/GenBank/DDBJ databases">
        <title>Salinicola lusitanus LLJ914,a marine bacterium isolated from the Okinawa Trough.</title>
        <authorList>
            <person name="Li J."/>
        </authorList>
    </citation>
    <scope>NUCLEOTIDE SEQUENCE [LARGE SCALE GENOMIC DNA]</scope>
</reference>
<evidence type="ECO:0000256" key="7">
    <source>
        <dbReference type="PROSITE-ProRule" id="PRU10141"/>
    </source>
</evidence>
<gene>
    <name evidence="11" type="ORF">WMY93_018730</name>
</gene>
<keyword evidence="4 7" id="KW-0067">ATP-binding</keyword>
<accession>A0AAW0NRM8</accession>
<dbReference type="SUPFAM" id="SSF54768">
    <property type="entry name" value="dsRNA-binding domain-like"/>
    <property type="match status" value="3"/>
</dbReference>
<dbReference type="PANTHER" id="PTHR11042">
    <property type="entry name" value="EUKARYOTIC TRANSLATION INITIATION FACTOR 2-ALPHA KINASE EIF2-ALPHA KINASE -RELATED"/>
    <property type="match status" value="1"/>
</dbReference>
<dbReference type="Gene3D" id="1.10.510.10">
    <property type="entry name" value="Transferase(Phosphotransferase) domain 1"/>
    <property type="match status" value="1"/>
</dbReference>
<feature type="compositionally biased region" description="Polar residues" evidence="8">
    <location>
        <begin position="396"/>
        <end position="422"/>
    </location>
</feature>
<dbReference type="SMART" id="SM00358">
    <property type="entry name" value="DSRM"/>
    <property type="match status" value="3"/>
</dbReference>
<dbReference type="Gene3D" id="3.30.160.20">
    <property type="match status" value="4"/>
</dbReference>
<feature type="domain" description="DRBM" evidence="10">
    <location>
        <begin position="82"/>
        <end position="149"/>
    </location>
</feature>
<dbReference type="Pfam" id="PF00069">
    <property type="entry name" value="Pkinase"/>
    <property type="match status" value="1"/>
</dbReference>
<dbReference type="Pfam" id="PF00035">
    <property type="entry name" value="dsrm"/>
    <property type="match status" value="3"/>
</dbReference>
<keyword evidence="2 7" id="KW-0547">Nucleotide-binding</keyword>
<dbReference type="InterPro" id="IPR017441">
    <property type="entry name" value="Protein_kinase_ATP_BS"/>
</dbReference>
<feature type="binding site" evidence="7">
    <location>
        <position position="472"/>
    </location>
    <ligand>
        <name>ATP</name>
        <dbReference type="ChEBI" id="CHEBI:30616"/>
    </ligand>
</feature>
<comment type="caution">
    <text evidence="11">The sequence shown here is derived from an EMBL/GenBank/DDBJ whole genome shotgun (WGS) entry which is preliminary data.</text>
</comment>
<evidence type="ECO:0000313" key="12">
    <source>
        <dbReference type="Proteomes" id="UP001460270"/>
    </source>
</evidence>
<dbReference type="PROSITE" id="PS50137">
    <property type="entry name" value="DS_RBD"/>
    <property type="match status" value="3"/>
</dbReference>
<comment type="similarity">
    <text evidence="5">Belongs to the protein kinase superfamily. Ser/Thr protein kinase family. GCN2 subfamily.</text>
</comment>
<evidence type="ECO:0000256" key="2">
    <source>
        <dbReference type="ARBA" id="ARBA00022741"/>
    </source>
</evidence>
<dbReference type="InterPro" id="IPR050339">
    <property type="entry name" value="CC_SR_Kinase"/>
</dbReference>
<dbReference type="Proteomes" id="UP001460270">
    <property type="component" value="Unassembled WGS sequence"/>
</dbReference>
<evidence type="ECO:0000256" key="8">
    <source>
        <dbReference type="SAM" id="MobiDB-lite"/>
    </source>
</evidence>
<evidence type="ECO:0000256" key="1">
    <source>
        <dbReference type="ARBA" id="ARBA00022679"/>
    </source>
</evidence>
<keyword evidence="3" id="KW-0418">Kinase</keyword>
<dbReference type="GO" id="GO:0004694">
    <property type="term" value="F:eukaryotic translation initiation factor 2alpha kinase activity"/>
    <property type="evidence" value="ECO:0007669"/>
    <property type="project" value="TreeGrafter"/>
</dbReference>
<feature type="domain" description="Protein kinase" evidence="9">
    <location>
        <begin position="444"/>
        <end position="653"/>
    </location>
</feature>
<dbReference type="GO" id="GO:0005737">
    <property type="term" value="C:cytoplasm"/>
    <property type="evidence" value="ECO:0007669"/>
    <property type="project" value="TreeGrafter"/>
</dbReference>
<feature type="domain" description="DRBM" evidence="10">
    <location>
        <begin position="178"/>
        <end position="245"/>
    </location>
</feature>
<dbReference type="GO" id="GO:0005524">
    <property type="term" value="F:ATP binding"/>
    <property type="evidence" value="ECO:0007669"/>
    <property type="project" value="UniProtKB-UniRule"/>
</dbReference>
<evidence type="ECO:0000256" key="4">
    <source>
        <dbReference type="ARBA" id="ARBA00022840"/>
    </source>
</evidence>
<evidence type="ECO:0000256" key="5">
    <source>
        <dbReference type="ARBA" id="ARBA00037982"/>
    </source>
</evidence>
<dbReference type="Gene3D" id="3.30.200.20">
    <property type="entry name" value="Phosphorylase Kinase, domain 1"/>
    <property type="match status" value="1"/>
</dbReference>
<dbReference type="SUPFAM" id="SSF56112">
    <property type="entry name" value="Protein kinase-like (PK-like)"/>
    <property type="match status" value="1"/>
</dbReference>
<dbReference type="InterPro" id="IPR000719">
    <property type="entry name" value="Prot_kinase_dom"/>
</dbReference>
<feature type="region of interest" description="Disordered" evidence="8">
    <location>
        <begin position="367"/>
        <end position="435"/>
    </location>
</feature>
<evidence type="ECO:0000313" key="11">
    <source>
        <dbReference type="EMBL" id="KAK7901961.1"/>
    </source>
</evidence>
<dbReference type="PROSITE" id="PS00107">
    <property type="entry name" value="PROTEIN_KINASE_ATP"/>
    <property type="match status" value="1"/>
</dbReference>
<dbReference type="SMART" id="SM00220">
    <property type="entry name" value="S_TKc"/>
    <property type="match status" value="1"/>
</dbReference>
<dbReference type="InterPro" id="IPR011009">
    <property type="entry name" value="Kinase-like_dom_sf"/>
</dbReference>
<keyword evidence="12" id="KW-1185">Reference proteome</keyword>
<dbReference type="PROSITE" id="PS00108">
    <property type="entry name" value="PROTEIN_KINASE_ST"/>
    <property type="match status" value="1"/>
</dbReference>
<dbReference type="InterPro" id="IPR014720">
    <property type="entry name" value="dsRBD_dom"/>
</dbReference>
<dbReference type="AlphaFoldDB" id="A0AAW0NRM8"/>
<proteinExistence type="inferred from homology"/>
<evidence type="ECO:0000259" key="10">
    <source>
        <dbReference type="PROSITE" id="PS50137"/>
    </source>
</evidence>
<dbReference type="PANTHER" id="PTHR11042:SF166">
    <property type="entry name" value="EUKARYOTIC TRANSLATION INITIATION FACTOR 2-ALPHA KINASE 3"/>
    <property type="match status" value="1"/>
</dbReference>
<dbReference type="GO" id="GO:0005634">
    <property type="term" value="C:nucleus"/>
    <property type="evidence" value="ECO:0007669"/>
    <property type="project" value="TreeGrafter"/>
</dbReference>
<dbReference type="PROSITE" id="PS50011">
    <property type="entry name" value="PROTEIN_KINASE_DOM"/>
    <property type="match status" value="1"/>
</dbReference>
<sequence>MAAKMPWKTLIALVKRQVVVEDSQSILDWVNCCKFEEGEKEYPAAYGKTKKEAKEEAAKLVTQESKQTNVSKLDTSLTKDTDYVSEINLYCHEAGCGFNYIEVSPEAESQHRFACRMEIAKQLYPVGTGRNKKEAKQMAAQLAWSALQEQLDLDSETNGARSNVPPSPVQQTGITQPKYMSWLNEYGHKNNLSFKAVESSEQETTNTLFCCKFEVGEKEYPAAYGKTKKEAKEEAAKLVYHEICDPQTAGEDVNHATGGTTGGTGAVAELSKKASEQNVSKLDTSLTKDTDYVSEINLYCHEAGCGFNYIEVSPEAESQHRFACRIEIDKQLYPVGTGMNKKEAKLMAAQLAWSALQEQLDLDRKTSVGSAVSQDDESETTSATASNLLEPRFSKESTQSGSESIQFLDSKSSPVKASSQDINTEKDTENNQTKTNSSRFISEYCVLDVLGSGGYGYVYKAKNSLGKDCAIKEIKTKDKEKSLDEVKVLWELHHLNIVRFYTYWFEDTGYRCTIPKPNVKFLFIEMELCDGGTLRSWICKKNKEPAESSRHTDSLDFARQILSGVEYIHHKKLIHRDLKPGNILIGQDGRAKIGDFGLATQDNEEGEVVERTEGKGTHSYMAPEQFGVNYDRKVDIFALGLIFLNSSGNIYCP</sequence>
<name>A0AAW0NRM8_9GOBI</name>
<keyword evidence="6" id="KW-0694">RNA-binding</keyword>
<keyword evidence="1" id="KW-0808">Transferase</keyword>
<dbReference type="GO" id="GO:0003723">
    <property type="term" value="F:RNA binding"/>
    <property type="evidence" value="ECO:0007669"/>
    <property type="project" value="UniProtKB-UniRule"/>
</dbReference>
<protein>
    <submittedName>
        <fullName evidence="11">Uncharacterized protein</fullName>
    </submittedName>
</protein>